<accession>A0A1H7YKF1</accession>
<dbReference type="OrthoDB" id="4479748at2"/>
<name>A0A1H7YKF1_9NOCA</name>
<dbReference type="RefSeq" id="WP_072754348.1">
    <property type="nucleotide sequence ID" value="NZ_FOAW01000041.1"/>
</dbReference>
<sequence length="78" mass="8081">MITRTVKTLGVSLLVAAGSIGATASVAHAEVQSSPARTQAAVCVHDGKEYSVGSKIYLPDGSYQTCESNGGWRRVMPG</sequence>
<protein>
    <submittedName>
        <fullName evidence="2">Uncharacterized protein</fullName>
    </submittedName>
</protein>
<evidence type="ECO:0000256" key="1">
    <source>
        <dbReference type="SAM" id="SignalP"/>
    </source>
</evidence>
<organism evidence="2 3">
    <name type="scientific">Rhodococcus maanshanensis</name>
    <dbReference type="NCBI Taxonomy" id="183556"/>
    <lineage>
        <taxon>Bacteria</taxon>
        <taxon>Bacillati</taxon>
        <taxon>Actinomycetota</taxon>
        <taxon>Actinomycetes</taxon>
        <taxon>Mycobacteriales</taxon>
        <taxon>Nocardiaceae</taxon>
        <taxon>Rhodococcus</taxon>
    </lineage>
</organism>
<gene>
    <name evidence="2" type="ORF">SAMN05444583_14114</name>
</gene>
<feature type="signal peptide" evidence="1">
    <location>
        <begin position="1"/>
        <end position="29"/>
    </location>
</feature>
<evidence type="ECO:0000313" key="2">
    <source>
        <dbReference type="EMBL" id="SEM46610.1"/>
    </source>
</evidence>
<keyword evidence="3" id="KW-1185">Reference proteome</keyword>
<evidence type="ECO:0000313" key="3">
    <source>
        <dbReference type="Proteomes" id="UP000198677"/>
    </source>
</evidence>
<dbReference type="Proteomes" id="UP000198677">
    <property type="component" value="Unassembled WGS sequence"/>
</dbReference>
<reference evidence="3" key="1">
    <citation type="submission" date="2016-10" db="EMBL/GenBank/DDBJ databases">
        <authorList>
            <person name="Varghese N."/>
            <person name="Submissions S."/>
        </authorList>
    </citation>
    <scope>NUCLEOTIDE SEQUENCE [LARGE SCALE GENOMIC DNA]</scope>
    <source>
        <strain evidence="3">DSM 44675</strain>
    </source>
</reference>
<keyword evidence="1" id="KW-0732">Signal</keyword>
<feature type="chain" id="PRO_5011593795" evidence="1">
    <location>
        <begin position="30"/>
        <end position="78"/>
    </location>
</feature>
<dbReference type="AlphaFoldDB" id="A0A1H7YKF1"/>
<dbReference type="EMBL" id="FOAW01000041">
    <property type="protein sequence ID" value="SEM46610.1"/>
    <property type="molecule type" value="Genomic_DNA"/>
</dbReference>
<proteinExistence type="predicted"/>